<dbReference type="PANTHER" id="PTHR20991">
    <property type="entry name" value="PARATHYROID HORMONE-RESPONSIVE B1 GENE"/>
    <property type="match status" value="1"/>
</dbReference>
<keyword evidence="6" id="KW-1185">Reference proteome</keyword>
<dbReference type="InterPro" id="IPR028074">
    <property type="entry name" value="PHTB1_GAE_dom"/>
</dbReference>
<evidence type="ECO:0000259" key="2">
    <source>
        <dbReference type="Pfam" id="PF14728"/>
    </source>
</evidence>
<proteinExistence type="predicted"/>
<dbReference type="Pfam" id="PF23338">
    <property type="entry name" value="PTHB1_hp"/>
    <property type="match status" value="1"/>
</dbReference>
<dbReference type="CTD" id="27241"/>
<dbReference type="OrthoDB" id="10262646at2759"/>
<dbReference type="Pfam" id="PF14728">
    <property type="entry name" value="PTHB1_GAE"/>
    <property type="match status" value="1"/>
</dbReference>
<evidence type="ECO:0000259" key="5">
    <source>
        <dbReference type="Pfam" id="PF23339"/>
    </source>
</evidence>
<feature type="domain" description="PTHB1 N-terminal" evidence="1">
    <location>
        <begin position="1"/>
        <end position="353"/>
    </location>
</feature>
<name>A0A6J1RSK9_FRAOC</name>
<dbReference type="InterPro" id="IPR026511">
    <property type="entry name" value="PTHB1"/>
</dbReference>
<dbReference type="GO" id="GO:0034464">
    <property type="term" value="C:BBSome"/>
    <property type="evidence" value="ECO:0007669"/>
    <property type="project" value="InterPro"/>
</dbReference>
<dbReference type="PANTHER" id="PTHR20991:SF0">
    <property type="entry name" value="PROTEIN PTHB1"/>
    <property type="match status" value="1"/>
</dbReference>
<dbReference type="AlphaFoldDB" id="A0A6J1RSK9"/>
<feature type="domain" description="PTHB1 hairpin" evidence="4">
    <location>
        <begin position="616"/>
        <end position="718"/>
    </location>
</feature>
<organism evidence="6 7">
    <name type="scientific">Frankliniella occidentalis</name>
    <name type="common">Western flower thrips</name>
    <name type="synonym">Euthrips occidentalis</name>
    <dbReference type="NCBI Taxonomy" id="133901"/>
    <lineage>
        <taxon>Eukaryota</taxon>
        <taxon>Metazoa</taxon>
        <taxon>Ecdysozoa</taxon>
        <taxon>Arthropoda</taxon>
        <taxon>Hexapoda</taxon>
        <taxon>Insecta</taxon>
        <taxon>Pterygota</taxon>
        <taxon>Neoptera</taxon>
        <taxon>Paraneoptera</taxon>
        <taxon>Thysanoptera</taxon>
        <taxon>Terebrantia</taxon>
        <taxon>Thripoidea</taxon>
        <taxon>Thripidae</taxon>
        <taxon>Frankliniella</taxon>
    </lineage>
</organism>
<evidence type="ECO:0000313" key="6">
    <source>
        <dbReference type="Proteomes" id="UP000504606"/>
    </source>
</evidence>
<dbReference type="KEGG" id="foc:113201728"/>
<reference evidence="7" key="1">
    <citation type="submission" date="2025-08" db="UniProtKB">
        <authorList>
            <consortium name="RefSeq"/>
        </authorList>
    </citation>
    <scope>IDENTIFICATION</scope>
    <source>
        <tissue evidence="7">Whole organism</tissue>
    </source>
</reference>
<sequence length="889" mass="97338">MSLFKAREWWSTSCGQEEGFDQASLCVSGLGNSGNETSMIIVGSHVGNIRVFCPNLPTASEAPSYKPSDLLIETSLPHPVLQLHVGRFISGSQQFHLAVLHPRSVAIYSLVIRGGNTDHGEQSALVFVYEHQLRRSAYSLIVGPFGGVKGRDFLCVQALDGTLSFYEQESFVFSRQLPNFLLPGPLIFVPSTDAFLTCNSHFHIDSYRYQVLADTSEDAKKLLIPEWSLNIGESALDIACVAHSASEVDILVLGEHNLFCLRDHGTLKFMCRFEFHPRCFFPYRTVPEGLLMVLIATDTGTLLVQNNTTLRWSAQLPISPIAISRASLQGMDGVIVLLSETGELQCCYLGTEPSLFVAPSIEPKPIDYQEAERELNYLGTVIRAFNDSSSVLLANTAAERELSVTVKPSQHSESRGESEVCYVAVNLSPHSAHAPLTKVQVTVVAHSPLLADPPSHTIPSLSEVYQVASYISVKGAASEYVWSLEVSVIVSYITASGIPRILTSTCQLPLRLVARPCNPAKEAEIKITLNTNIPVISLTDIFPEFNSSSAGPNILGCSLGSRVVTVIAAKMSTRYRLQSDSILPLALLVKQLVSRLERLSNNAEQQSSVNVTSSSPLPLELLFSAIESHLTFRKQVADLKDELGQLSVQFRSIERRLLTKMKDKKPAPLNQLDTLLTATQIEIIGVSHRLEQVFQDLENSQWGLGCAVELIHTLLKLSESPSKYTKTFYSAMSPVITDSDDQGWEDATYASLRYILNANKKQDPLTSSSNEPSIDISVMKKIITSVLDIIAESYSAGAVGSEVRKPISPIHESEEAEEEPAVPIGSRLGENRAISASISQNNRLLPGRLKTSTEVSGVPIDTSLVESDLTKLALSSPMQQNTEDDILWI</sequence>
<dbReference type="GeneID" id="113201728"/>
<dbReference type="InterPro" id="IPR055362">
    <property type="entry name" value="PTHB1_pf_dom"/>
</dbReference>
<feature type="domain" description="PTHB1 platform" evidence="3">
    <location>
        <begin position="509"/>
        <end position="611"/>
    </location>
</feature>
<dbReference type="GO" id="GO:0016020">
    <property type="term" value="C:membrane"/>
    <property type="evidence" value="ECO:0007669"/>
    <property type="project" value="TreeGrafter"/>
</dbReference>
<dbReference type="Pfam" id="PF14727">
    <property type="entry name" value="PHTB1_N"/>
    <property type="match status" value="1"/>
</dbReference>
<protein>
    <submittedName>
        <fullName evidence="7">Protein PTHB1</fullName>
    </submittedName>
</protein>
<evidence type="ECO:0000259" key="3">
    <source>
        <dbReference type="Pfam" id="PF23337"/>
    </source>
</evidence>
<evidence type="ECO:0000259" key="1">
    <source>
        <dbReference type="Pfam" id="PF14727"/>
    </source>
</evidence>
<evidence type="ECO:0000259" key="4">
    <source>
        <dbReference type="Pfam" id="PF23338"/>
    </source>
</evidence>
<dbReference type="InterPro" id="IPR055363">
    <property type="entry name" value="PTHB1_hp_dom"/>
</dbReference>
<dbReference type="InterPro" id="IPR028073">
    <property type="entry name" value="PHTB1_N_dom"/>
</dbReference>
<dbReference type="Pfam" id="PF23337">
    <property type="entry name" value="PTHB1_pf"/>
    <property type="match status" value="1"/>
</dbReference>
<dbReference type="InterPro" id="IPR055364">
    <property type="entry name" value="PTHB1_CtH_dom"/>
</dbReference>
<dbReference type="Proteomes" id="UP000504606">
    <property type="component" value="Unplaced"/>
</dbReference>
<feature type="domain" description="PTHB1 C-terminal helix bundle" evidence="5">
    <location>
        <begin position="725"/>
        <end position="790"/>
    </location>
</feature>
<accession>A0A6J1RSK9</accession>
<evidence type="ECO:0000313" key="7">
    <source>
        <dbReference type="RefSeq" id="XP_026271393.1"/>
    </source>
</evidence>
<dbReference type="RefSeq" id="XP_026271393.1">
    <property type="nucleotide sequence ID" value="XM_026415608.2"/>
</dbReference>
<dbReference type="Pfam" id="PF23339">
    <property type="entry name" value="PTHB1_CtH"/>
    <property type="match status" value="1"/>
</dbReference>
<dbReference type="GO" id="GO:0060271">
    <property type="term" value="P:cilium assembly"/>
    <property type="evidence" value="ECO:0007669"/>
    <property type="project" value="TreeGrafter"/>
</dbReference>
<gene>
    <name evidence="7" type="primary">LOC113201728</name>
</gene>
<feature type="domain" description="PTHB1 GAE" evidence="2">
    <location>
        <begin position="432"/>
        <end position="504"/>
    </location>
</feature>